<proteinExistence type="predicted"/>
<dbReference type="PANTHER" id="PTHR43686">
    <property type="entry name" value="SULFURTRANSFERASE-RELATED"/>
    <property type="match status" value="1"/>
</dbReference>
<comment type="caution">
    <text evidence="3">The sequence shown here is derived from an EMBL/GenBank/DDBJ whole genome shotgun (WGS) entry which is preliminary data.</text>
</comment>
<dbReference type="InterPro" id="IPR011063">
    <property type="entry name" value="TilS/TtcA_N"/>
</dbReference>
<accession>A0A544QYR5</accession>
<organism evidence="3 4">
    <name type="scientific">Peptacetobacter hominis</name>
    <dbReference type="NCBI Taxonomy" id="2743610"/>
    <lineage>
        <taxon>Bacteria</taxon>
        <taxon>Bacillati</taxon>
        <taxon>Bacillota</taxon>
        <taxon>Clostridia</taxon>
        <taxon>Peptostreptococcales</taxon>
        <taxon>Peptostreptococcaceae</taxon>
        <taxon>Peptacetobacter</taxon>
    </lineage>
</organism>
<keyword evidence="4" id="KW-1185">Reference proteome</keyword>
<dbReference type="CDD" id="cd24138">
    <property type="entry name" value="TtcA-like"/>
    <property type="match status" value="1"/>
</dbReference>
<dbReference type="GO" id="GO:0016740">
    <property type="term" value="F:transferase activity"/>
    <property type="evidence" value="ECO:0007669"/>
    <property type="project" value="UniProtKB-KW"/>
</dbReference>
<gene>
    <name evidence="3" type="ORF">EXD82_00765</name>
</gene>
<evidence type="ECO:0000256" key="1">
    <source>
        <dbReference type="ARBA" id="ARBA00022679"/>
    </source>
</evidence>
<dbReference type="InterPro" id="IPR035107">
    <property type="entry name" value="tRNA_thiolation_TtcA_Ctu1"/>
</dbReference>
<evidence type="ECO:0000313" key="3">
    <source>
        <dbReference type="EMBL" id="TQQ85778.1"/>
    </source>
</evidence>
<dbReference type="Proteomes" id="UP000317863">
    <property type="component" value="Unassembled WGS sequence"/>
</dbReference>
<dbReference type="GO" id="GO:0008033">
    <property type="term" value="P:tRNA processing"/>
    <property type="evidence" value="ECO:0007669"/>
    <property type="project" value="InterPro"/>
</dbReference>
<dbReference type="Gene3D" id="3.40.50.620">
    <property type="entry name" value="HUPs"/>
    <property type="match status" value="1"/>
</dbReference>
<dbReference type="SUPFAM" id="SSF52402">
    <property type="entry name" value="Adenine nucleotide alpha hydrolases-like"/>
    <property type="match status" value="1"/>
</dbReference>
<dbReference type="OrthoDB" id="9801054at2"/>
<dbReference type="Pfam" id="PF01171">
    <property type="entry name" value="ATP_bind_3"/>
    <property type="match status" value="1"/>
</dbReference>
<evidence type="ECO:0000313" key="4">
    <source>
        <dbReference type="Proteomes" id="UP000317863"/>
    </source>
</evidence>
<dbReference type="EMBL" id="SGJB01000001">
    <property type="protein sequence ID" value="TQQ85778.1"/>
    <property type="molecule type" value="Genomic_DNA"/>
</dbReference>
<feature type="domain" description="tRNA(Ile)-lysidine/2-thiocytidine synthase N-terminal" evidence="2">
    <location>
        <begin position="47"/>
        <end position="211"/>
    </location>
</feature>
<dbReference type="PIRSF" id="PIRSF004976">
    <property type="entry name" value="ATPase_YdaO"/>
    <property type="match status" value="1"/>
</dbReference>
<sequence length="278" mass="32327">MGEISEKTELRTLEEIERSIVKRYRKHIWSKFLKAVNDYRLIEDGDKIAVAISGGKDSILMAKMFQELKKYSKTDFELVFLAMDPGYRPELRKHLEDMCDYLNIPLTIFESGIFEITDRIAKEYPCYMCARMRRGALYNKAEELGCNKLALGHHFDDVIETTMMNILCSGNFKTMIPKINSSESSDMQVIRPLYHIREEYIKRFVRYSGIQPLDCACTVTAKKTGNKRYEIKELIESLTDTFDNVEKSIFKAAQNVNIDSVLGWEENGVKHSFMEKFE</sequence>
<protein>
    <submittedName>
        <fullName evidence="3">tRNA 2-thiocytidine biosynthesis protein TtcA</fullName>
    </submittedName>
</protein>
<dbReference type="AlphaFoldDB" id="A0A544QYR5"/>
<keyword evidence="1" id="KW-0808">Transferase</keyword>
<dbReference type="RefSeq" id="WP_142535002.1">
    <property type="nucleotide sequence ID" value="NZ_SGJB01000001.1"/>
</dbReference>
<dbReference type="InterPro" id="IPR014729">
    <property type="entry name" value="Rossmann-like_a/b/a_fold"/>
</dbReference>
<dbReference type="PANTHER" id="PTHR43686:SF1">
    <property type="entry name" value="AMINOTRAN_5 DOMAIN-CONTAINING PROTEIN"/>
    <property type="match status" value="1"/>
</dbReference>
<name>A0A544QYR5_9FIRM</name>
<reference evidence="3 4" key="1">
    <citation type="submission" date="2019-02" db="EMBL/GenBank/DDBJ databases">
        <title>Peptostreptococcaceae bacterium ZHW00191 nov., a new bacterium isolated from the human gut.</title>
        <authorList>
            <person name="Zhou H.-W."/>
            <person name="Chen X.-J."/>
        </authorList>
    </citation>
    <scope>NUCLEOTIDE SEQUENCE [LARGE SCALE GENOMIC DNA]</scope>
    <source>
        <strain evidence="3 4">ZHW00191</strain>
    </source>
</reference>
<evidence type="ECO:0000259" key="2">
    <source>
        <dbReference type="Pfam" id="PF01171"/>
    </source>
</evidence>